<dbReference type="EMBL" id="CAJOBJ010339138">
    <property type="protein sequence ID" value="CAF5192893.1"/>
    <property type="molecule type" value="Genomic_DNA"/>
</dbReference>
<dbReference type="PANTHER" id="PTHR46601:SF2">
    <property type="entry name" value="UBIQUITIN-LIKE PROTEASE FAMILY PROFILE DOMAIN-CONTAINING PROTEIN"/>
    <property type="match status" value="1"/>
</dbReference>
<evidence type="ECO:0000313" key="2">
    <source>
        <dbReference type="Proteomes" id="UP000681720"/>
    </source>
</evidence>
<dbReference type="AlphaFoldDB" id="A0A8S3I5Y0"/>
<comment type="caution">
    <text evidence="1">The sequence shown here is derived from an EMBL/GenBank/DDBJ whole genome shotgun (WGS) entry which is preliminary data.</text>
</comment>
<accession>A0A8S3I5Y0</accession>
<evidence type="ECO:0000313" key="1">
    <source>
        <dbReference type="EMBL" id="CAF5192893.1"/>
    </source>
</evidence>
<protein>
    <submittedName>
        <fullName evidence="1">Uncharacterized protein</fullName>
    </submittedName>
</protein>
<name>A0A8S3I5Y0_9BILA</name>
<sequence>MMDKFDIEFSWNYFSSSHGKGVVDSIGGTLKRLVRMDVMADARCSSAKEFINICKRKTRTIIVSLVQQAQFDTTEALLKICFQNIVGVPNIRKQHHISVLHKDVIEYPRSSDPIGTWNYPTIRYNSIGFRVEESMSDPQCRNPMNCR</sequence>
<gene>
    <name evidence="1" type="ORF">GIL414_LOCUS73669</name>
</gene>
<organism evidence="1 2">
    <name type="scientific">Rotaria magnacalcarata</name>
    <dbReference type="NCBI Taxonomy" id="392030"/>
    <lineage>
        <taxon>Eukaryota</taxon>
        <taxon>Metazoa</taxon>
        <taxon>Spiralia</taxon>
        <taxon>Gnathifera</taxon>
        <taxon>Rotifera</taxon>
        <taxon>Eurotatoria</taxon>
        <taxon>Bdelloidea</taxon>
        <taxon>Philodinida</taxon>
        <taxon>Philodinidae</taxon>
        <taxon>Rotaria</taxon>
    </lineage>
</organism>
<dbReference type="Proteomes" id="UP000681720">
    <property type="component" value="Unassembled WGS sequence"/>
</dbReference>
<reference evidence="1" key="1">
    <citation type="submission" date="2021-02" db="EMBL/GenBank/DDBJ databases">
        <authorList>
            <person name="Nowell W R."/>
        </authorList>
    </citation>
    <scope>NUCLEOTIDE SEQUENCE</scope>
</reference>
<proteinExistence type="predicted"/>
<dbReference type="PANTHER" id="PTHR46601">
    <property type="entry name" value="ULP_PROTEASE DOMAIN-CONTAINING PROTEIN"/>
    <property type="match status" value="1"/>
</dbReference>